<comment type="catalytic activity">
    <reaction evidence="1">
        <text>ATP-dependent breakage, passage and rejoining of double-stranded DNA.</text>
        <dbReference type="EC" id="5.6.2.2"/>
    </reaction>
</comment>
<dbReference type="InterPro" id="IPR036890">
    <property type="entry name" value="HATPase_C_sf"/>
</dbReference>
<dbReference type="InterPro" id="IPR011991">
    <property type="entry name" value="ArsR-like_HTH"/>
</dbReference>
<dbReference type="Gene3D" id="3.30.565.10">
    <property type="entry name" value="Histidine kinase-like ATPase, C-terminal domain"/>
    <property type="match status" value="1"/>
</dbReference>
<dbReference type="GO" id="GO:0003918">
    <property type="term" value="F:DNA topoisomerase type II (double strand cut, ATP-hydrolyzing) activity"/>
    <property type="evidence" value="ECO:0007669"/>
    <property type="project" value="UniProtKB-EC"/>
</dbReference>
<dbReference type="Pfam" id="PF12840">
    <property type="entry name" value="HTH_20"/>
    <property type="match status" value="1"/>
</dbReference>
<evidence type="ECO:0000256" key="5">
    <source>
        <dbReference type="ARBA" id="ARBA00022840"/>
    </source>
</evidence>
<feature type="domain" description="HTH arsR-type" evidence="9">
    <location>
        <begin position="94"/>
        <end position="171"/>
    </location>
</feature>
<evidence type="ECO:0000259" key="9">
    <source>
        <dbReference type="SMART" id="SM00418"/>
    </source>
</evidence>
<keyword evidence="11" id="KW-1185">Reference proteome</keyword>
<keyword evidence="4" id="KW-0547">Nucleotide-binding</keyword>
<evidence type="ECO:0000256" key="4">
    <source>
        <dbReference type="ARBA" id="ARBA00022741"/>
    </source>
</evidence>
<evidence type="ECO:0000313" key="11">
    <source>
        <dbReference type="Proteomes" id="UP000249260"/>
    </source>
</evidence>
<keyword evidence="7" id="KW-0238">DNA-binding</keyword>
<dbReference type="OrthoDB" id="4479164at2"/>
<dbReference type="SUPFAM" id="SSF55874">
    <property type="entry name" value="ATPase domain of HSP90 chaperone/DNA topoisomerase II/histidine kinase"/>
    <property type="match status" value="1"/>
</dbReference>
<dbReference type="SMART" id="SM00418">
    <property type="entry name" value="HTH_ARSR"/>
    <property type="match status" value="1"/>
</dbReference>
<keyword evidence="8" id="KW-0413">Isomerase</keyword>
<gene>
    <name evidence="10" type="ORF">DL346_23555</name>
</gene>
<dbReference type="CDD" id="cd00090">
    <property type="entry name" value="HTH_ARSR"/>
    <property type="match status" value="1"/>
</dbReference>
<reference evidence="10 11" key="1">
    <citation type="submission" date="2018-06" db="EMBL/GenBank/DDBJ databases">
        <title>Paenibacillus montanisoli sp. nov., isolated from mountain area soil.</title>
        <authorList>
            <person name="Wu M."/>
        </authorList>
    </citation>
    <scope>NUCLEOTIDE SEQUENCE [LARGE SCALE GENOMIC DNA]</scope>
    <source>
        <strain evidence="10 11">RA17</strain>
    </source>
</reference>
<dbReference type="RefSeq" id="WP_112884842.1">
    <property type="nucleotide sequence ID" value="NZ_QLUW01000005.1"/>
</dbReference>
<evidence type="ECO:0000256" key="3">
    <source>
        <dbReference type="ARBA" id="ARBA00012895"/>
    </source>
</evidence>
<dbReference type="Proteomes" id="UP000249260">
    <property type="component" value="Unassembled WGS sequence"/>
</dbReference>
<proteinExistence type="inferred from homology"/>
<dbReference type="InterPro" id="IPR001845">
    <property type="entry name" value="HTH_ArsR_DNA-bd_dom"/>
</dbReference>
<dbReference type="GO" id="GO:0003700">
    <property type="term" value="F:DNA-binding transcription factor activity"/>
    <property type="evidence" value="ECO:0007669"/>
    <property type="project" value="InterPro"/>
</dbReference>
<keyword evidence="6" id="KW-0799">Topoisomerase</keyword>
<comment type="similarity">
    <text evidence="2">Belongs to the type II topoisomerase GyrB family.</text>
</comment>
<protein>
    <recommendedName>
        <fullName evidence="3">DNA topoisomerase (ATP-hydrolyzing)</fullName>
        <ecNumber evidence="3">5.6.2.2</ecNumber>
    </recommendedName>
</protein>
<dbReference type="InterPro" id="IPR036388">
    <property type="entry name" value="WH-like_DNA-bd_sf"/>
</dbReference>
<comment type="caution">
    <text evidence="10">The sequence shown here is derived from an EMBL/GenBank/DDBJ whole genome shotgun (WGS) entry which is preliminary data.</text>
</comment>
<dbReference type="PANTHER" id="PTHR45866">
    <property type="entry name" value="DNA GYRASE/TOPOISOMERASE SUBUNIT B"/>
    <property type="match status" value="1"/>
</dbReference>
<dbReference type="GO" id="GO:0003677">
    <property type="term" value="F:DNA binding"/>
    <property type="evidence" value="ECO:0007669"/>
    <property type="project" value="UniProtKB-KW"/>
</dbReference>
<dbReference type="SUPFAM" id="SSF46785">
    <property type="entry name" value="Winged helix' DNA-binding domain"/>
    <property type="match status" value="1"/>
</dbReference>
<dbReference type="PANTHER" id="PTHR45866:SF1">
    <property type="entry name" value="DNA GYRASE SUBUNIT B, MITOCHONDRIAL"/>
    <property type="match status" value="1"/>
</dbReference>
<keyword evidence="5" id="KW-0067">ATP-binding</keyword>
<dbReference type="Gene3D" id="1.10.10.10">
    <property type="entry name" value="Winged helix-like DNA-binding domain superfamily/Winged helix DNA-binding domain"/>
    <property type="match status" value="1"/>
</dbReference>
<evidence type="ECO:0000256" key="8">
    <source>
        <dbReference type="ARBA" id="ARBA00023235"/>
    </source>
</evidence>
<evidence type="ECO:0000256" key="7">
    <source>
        <dbReference type="ARBA" id="ARBA00023125"/>
    </source>
</evidence>
<evidence type="ECO:0000256" key="1">
    <source>
        <dbReference type="ARBA" id="ARBA00000185"/>
    </source>
</evidence>
<name>A0A328U226_9BACL</name>
<organism evidence="10 11">
    <name type="scientific">Paenibacillus montanisoli</name>
    <dbReference type="NCBI Taxonomy" id="2081970"/>
    <lineage>
        <taxon>Bacteria</taxon>
        <taxon>Bacillati</taxon>
        <taxon>Bacillota</taxon>
        <taxon>Bacilli</taxon>
        <taxon>Bacillales</taxon>
        <taxon>Paenibacillaceae</taxon>
        <taxon>Paenibacillus</taxon>
    </lineage>
</organism>
<evidence type="ECO:0000313" key="10">
    <source>
        <dbReference type="EMBL" id="RAP74054.1"/>
    </source>
</evidence>
<evidence type="ECO:0000256" key="2">
    <source>
        <dbReference type="ARBA" id="ARBA00010708"/>
    </source>
</evidence>
<evidence type="ECO:0000256" key="6">
    <source>
        <dbReference type="ARBA" id="ARBA00023029"/>
    </source>
</evidence>
<accession>A0A328U226</accession>
<dbReference type="EC" id="5.6.2.2" evidence="3"/>
<sequence length="374" mass="40975">MSEKRDFGAELDWLKEQLLQLQAQMMKQQPGGRSSGGAWAAQPQPGEQLDAANEHGGMLHYAGSFQHGSGTLKWAPQERPISELTKLDSEKGAKIIAALGHKQRLDILRAIIEEPRTGAELVERLNMGTTGQLYHHIKALAGADLLHQEERGGTYSVPEHRLLPILLLLAAAKDLSETSDYLAMSEARERAGDYLGNPAAQGKHDPHLLLWAVLENSILEHEAGFCSELHLFLHDDRSITASDNGRGIPTRALEGSGKTLLHTVMTDLEQLAVQGAVLTAPGSARGINIAVVNAMSDWLQVDIQREGTIVRQQYRHGIPQHPLLTVGVTCETGTSVTFLPDQELFEGGFDLSRVKARCEELMRAFPKLAIRVHS</sequence>
<dbReference type="GO" id="GO:0005524">
    <property type="term" value="F:ATP binding"/>
    <property type="evidence" value="ECO:0007669"/>
    <property type="project" value="UniProtKB-KW"/>
</dbReference>
<dbReference type="AlphaFoldDB" id="A0A328U226"/>
<dbReference type="EMBL" id="QLUW01000005">
    <property type="protein sequence ID" value="RAP74054.1"/>
    <property type="molecule type" value="Genomic_DNA"/>
</dbReference>
<dbReference type="InterPro" id="IPR036390">
    <property type="entry name" value="WH_DNA-bd_sf"/>
</dbReference>